<dbReference type="InterPro" id="IPR035595">
    <property type="entry name" value="UDP_glycos_trans_CS"/>
</dbReference>
<dbReference type="PANTHER" id="PTHR48043">
    <property type="entry name" value="EG:EG0003.4 PROTEIN-RELATED"/>
    <property type="match status" value="1"/>
</dbReference>
<dbReference type="PROSITE" id="PS00375">
    <property type="entry name" value="UDPGT"/>
    <property type="match status" value="1"/>
</dbReference>
<comment type="similarity">
    <text evidence="1 4">Belongs to the UDP-glycosyltransferase family.</text>
</comment>
<dbReference type="AlphaFoldDB" id="A0AAV8XNM4"/>
<name>A0AAV8XNM4_9CUCU</name>
<dbReference type="FunFam" id="3.40.50.2000:FF:000050">
    <property type="entry name" value="UDP-glucuronosyltransferase"/>
    <property type="match status" value="1"/>
</dbReference>
<keyword evidence="7" id="KW-1185">Reference proteome</keyword>
<proteinExistence type="inferred from homology"/>
<comment type="subcellular location">
    <subcellularLocation>
        <location evidence="5">Membrane</location>
        <topology evidence="5">Single-pass membrane protein</topology>
    </subcellularLocation>
</comment>
<dbReference type="Gene3D" id="3.40.50.2000">
    <property type="entry name" value="Glycogen Phosphorylase B"/>
    <property type="match status" value="1"/>
</dbReference>
<dbReference type="Proteomes" id="UP001162156">
    <property type="component" value="Unassembled WGS sequence"/>
</dbReference>
<gene>
    <name evidence="6" type="ORF">NQ314_010901</name>
</gene>
<protein>
    <recommendedName>
        <fullName evidence="5">UDP-glucuronosyltransferase</fullName>
        <ecNumber evidence="5">2.4.1.17</ecNumber>
    </recommendedName>
</protein>
<evidence type="ECO:0000256" key="3">
    <source>
        <dbReference type="ARBA" id="ARBA00022679"/>
    </source>
</evidence>
<comment type="caution">
    <text evidence="6">The sequence shown here is derived from an EMBL/GenBank/DDBJ whole genome shotgun (WGS) entry which is preliminary data.</text>
</comment>
<keyword evidence="3 4" id="KW-0808">Transferase</keyword>
<evidence type="ECO:0000256" key="2">
    <source>
        <dbReference type="ARBA" id="ARBA00022676"/>
    </source>
</evidence>
<reference evidence="6" key="1">
    <citation type="journal article" date="2023" name="Insect Mol. Biol.">
        <title>Genome sequencing provides insights into the evolution of gene families encoding plant cell wall-degrading enzymes in longhorned beetles.</title>
        <authorList>
            <person name="Shin N.R."/>
            <person name="Okamura Y."/>
            <person name="Kirsch R."/>
            <person name="Pauchet Y."/>
        </authorList>
    </citation>
    <scope>NUCLEOTIDE SEQUENCE</scope>
    <source>
        <strain evidence="6">RBIC_L_NR</strain>
    </source>
</reference>
<keyword evidence="5" id="KW-0812">Transmembrane</keyword>
<dbReference type="EC" id="2.4.1.17" evidence="5"/>
<feature type="transmembrane region" description="Helical" evidence="5">
    <location>
        <begin position="227"/>
        <end position="251"/>
    </location>
</feature>
<dbReference type="InterPro" id="IPR002213">
    <property type="entry name" value="UDP_glucos_trans"/>
</dbReference>
<evidence type="ECO:0000256" key="5">
    <source>
        <dbReference type="RuleBase" id="RU362059"/>
    </source>
</evidence>
<evidence type="ECO:0000256" key="1">
    <source>
        <dbReference type="ARBA" id="ARBA00009995"/>
    </source>
</evidence>
<evidence type="ECO:0000256" key="4">
    <source>
        <dbReference type="RuleBase" id="RU003718"/>
    </source>
</evidence>
<dbReference type="SUPFAM" id="SSF53756">
    <property type="entry name" value="UDP-Glycosyltransferase/glycogen phosphorylase"/>
    <property type="match status" value="1"/>
</dbReference>
<sequence length="272" mass="31350">MGDNEDFKIEEIFWDLNPLIAMKDLQIIMDNAKDGVILFSLGSNIRSDKLQNQTKQTLVNAFSKLKQTVLWKFESNFENIPTNVIIRKWLPQNDILGHPNLRLFISHGGALGTLESAYHGVPIIGMPFFMDQQTTISSMVERKLALKVDLRNITSQDFLENIHEILKKSDVSDETFLGTYSKNMKEISKRMRDQPQSPLDTAIFWIEYAMRYNGTHFLNPKSRDISLFVSSSTDVILFLISVALSFIYLFFQISRKIKGIIISKLKKKEKIH</sequence>
<dbReference type="GO" id="GO:0016020">
    <property type="term" value="C:membrane"/>
    <property type="evidence" value="ECO:0007669"/>
    <property type="project" value="UniProtKB-SubCell"/>
</dbReference>
<dbReference type="PANTHER" id="PTHR48043:SF159">
    <property type="entry name" value="EG:EG0003.4 PROTEIN-RELATED"/>
    <property type="match status" value="1"/>
</dbReference>
<accession>A0AAV8XNM4</accession>
<dbReference type="GO" id="GO:0015020">
    <property type="term" value="F:glucuronosyltransferase activity"/>
    <property type="evidence" value="ECO:0007669"/>
    <property type="project" value="UniProtKB-EC"/>
</dbReference>
<dbReference type="Pfam" id="PF00201">
    <property type="entry name" value="UDPGT"/>
    <property type="match status" value="1"/>
</dbReference>
<evidence type="ECO:0000313" key="6">
    <source>
        <dbReference type="EMBL" id="KAJ8940067.1"/>
    </source>
</evidence>
<keyword evidence="5" id="KW-0472">Membrane</keyword>
<dbReference type="CDD" id="cd03784">
    <property type="entry name" value="GT1_Gtf-like"/>
    <property type="match status" value="1"/>
</dbReference>
<evidence type="ECO:0000313" key="7">
    <source>
        <dbReference type="Proteomes" id="UP001162156"/>
    </source>
</evidence>
<dbReference type="EMBL" id="JANEYF010003027">
    <property type="protein sequence ID" value="KAJ8940067.1"/>
    <property type="molecule type" value="Genomic_DNA"/>
</dbReference>
<keyword evidence="5" id="KW-1133">Transmembrane helix</keyword>
<dbReference type="InterPro" id="IPR050271">
    <property type="entry name" value="UDP-glycosyltransferase"/>
</dbReference>
<organism evidence="6 7">
    <name type="scientific">Rhamnusium bicolor</name>
    <dbReference type="NCBI Taxonomy" id="1586634"/>
    <lineage>
        <taxon>Eukaryota</taxon>
        <taxon>Metazoa</taxon>
        <taxon>Ecdysozoa</taxon>
        <taxon>Arthropoda</taxon>
        <taxon>Hexapoda</taxon>
        <taxon>Insecta</taxon>
        <taxon>Pterygota</taxon>
        <taxon>Neoptera</taxon>
        <taxon>Endopterygota</taxon>
        <taxon>Coleoptera</taxon>
        <taxon>Polyphaga</taxon>
        <taxon>Cucujiformia</taxon>
        <taxon>Chrysomeloidea</taxon>
        <taxon>Cerambycidae</taxon>
        <taxon>Lepturinae</taxon>
        <taxon>Rhagiini</taxon>
        <taxon>Rhamnusium</taxon>
    </lineage>
</organism>
<keyword evidence="2 4" id="KW-0328">Glycosyltransferase</keyword>
<comment type="catalytic activity">
    <reaction evidence="5">
        <text>glucuronate acceptor + UDP-alpha-D-glucuronate = acceptor beta-D-glucuronoside + UDP + H(+)</text>
        <dbReference type="Rhea" id="RHEA:21032"/>
        <dbReference type="ChEBI" id="CHEBI:15378"/>
        <dbReference type="ChEBI" id="CHEBI:58052"/>
        <dbReference type="ChEBI" id="CHEBI:58223"/>
        <dbReference type="ChEBI" id="CHEBI:132367"/>
        <dbReference type="ChEBI" id="CHEBI:132368"/>
        <dbReference type="EC" id="2.4.1.17"/>
    </reaction>
</comment>